<reference evidence="2 3" key="1">
    <citation type="journal article" date="2011" name="J. Bacteriol.">
        <title>Complete genome sequencing of Lactobacillus acidophilus 30SC, isolated from swine intestine.</title>
        <authorList>
            <person name="Oh S."/>
            <person name="Roh H."/>
            <person name="Ko H.J."/>
            <person name="Kim S."/>
            <person name="Kim K.H."/>
            <person name="Lee S.E."/>
            <person name="Chang I.S."/>
            <person name="Kim S."/>
            <person name="Choi I.G."/>
        </authorList>
    </citation>
    <scope>NUCLEOTIDE SEQUENCE [LARGE SCALE GENOMIC DNA]</scope>
    <source>
        <strain evidence="2 3">30SC</strain>
    </source>
</reference>
<dbReference type="EMBL" id="CP002559">
    <property type="protein sequence ID" value="ADZ07470.1"/>
    <property type="molecule type" value="Genomic_DNA"/>
</dbReference>
<dbReference type="InterPro" id="IPR014960">
    <property type="entry name" value="DUF1828"/>
</dbReference>
<dbReference type="OrthoDB" id="2285516at2"/>
<dbReference type="RefSeq" id="WP_013642094.1">
    <property type="nucleotide sequence ID" value="NC_015214.1"/>
</dbReference>
<dbReference type="STRING" id="1604.LAC30SC_06730"/>
<evidence type="ECO:0000259" key="1">
    <source>
        <dbReference type="Pfam" id="PF08861"/>
    </source>
</evidence>
<reference key="2">
    <citation type="submission" date="2011-02" db="EMBL/GenBank/DDBJ databases">
        <authorList>
            <person name="Roh H."/>
            <person name="Ko H.-J."/>
            <person name="Kim S.-H."/>
            <person name="Choi I.-G."/>
            <person name="Oh S."/>
        </authorList>
    </citation>
    <scope>NUCLEOTIDE SEQUENCE</scope>
    <source>
        <strain>30SC</strain>
    </source>
</reference>
<dbReference type="Pfam" id="PF08861">
    <property type="entry name" value="DUF1828"/>
    <property type="match status" value="1"/>
</dbReference>
<organism evidence="2 3">
    <name type="scientific">Lactobacillus amylovorus</name>
    <dbReference type="NCBI Taxonomy" id="1604"/>
    <lineage>
        <taxon>Bacteria</taxon>
        <taxon>Bacillati</taxon>
        <taxon>Bacillota</taxon>
        <taxon>Bacilli</taxon>
        <taxon>Lactobacillales</taxon>
        <taxon>Lactobacillaceae</taxon>
        <taxon>Lactobacillus</taxon>
    </lineage>
</organism>
<evidence type="ECO:0000313" key="2">
    <source>
        <dbReference type="EMBL" id="ADZ07470.1"/>
    </source>
</evidence>
<dbReference type="HOGENOM" id="CLU_091320_0_0_9"/>
<dbReference type="Proteomes" id="UP000007491">
    <property type="component" value="Chromosome"/>
</dbReference>
<dbReference type="AlphaFoldDB" id="F0TFH6"/>
<sequence>MLDQEIDLIAKEWLQFLDKQYNLKSLDKNHVVLTTPITDAFDDGITIMITKKENDQYEISDQGYTIWNLTTRGINVMKKNSNRQKIIKSIVKSENVALAQDNTIYAQGQRQDIAQMIFNVIQAVTKIGNLGFTNFNNVRGMFADDVKDYFNSNNQKYQFLKGFELRGKTGLSYKIDYLFLSKNPTSKVTKIYDNLAKNTVEQLLGIWFDTEPTRKDNQKKMEFDIIVPSLSDSKQVDLANSLNSHDIKVYPFDDKELIENKFSFDAA</sequence>
<protein>
    <recommendedName>
        <fullName evidence="1">DUF1828 domain-containing protein</fullName>
    </recommendedName>
</protein>
<proteinExistence type="predicted"/>
<accession>F0TFH6</accession>
<feature type="domain" description="DUF1828" evidence="1">
    <location>
        <begin position="35"/>
        <end position="127"/>
    </location>
</feature>
<evidence type="ECO:0000313" key="3">
    <source>
        <dbReference type="Proteomes" id="UP000007491"/>
    </source>
</evidence>
<dbReference type="KEGG" id="lai:LAC30SC_06730"/>
<gene>
    <name evidence="2" type="ordered locus">LAC30SC_06730</name>
</gene>
<name>F0TFH6_LACAM</name>